<organism evidence="3 4">
    <name type="scientific">Acetobacter cerevisiae</name>
    <dbReference type="NCBI Taxonomy" id="178900"/>
    <lineage>
        <taxon>Bacteria</taxon>
        <taxon>Pseudomonadati</taxon>
        <taxon>Pseudomonadota</taxon>
        <taxon>Alphaproteobacteria</taxon>
        <taxon>Acetobacterales</taxon>
        <taxon>Acetobacteraceae</taxon>
        <taxon>Acetobacter</taxon>
    </lineage>
</organism>
<dbReference type="EMBL" id="LHZA01000157">
    <property type="protein sequence ID" value="KXU91784.1"/>
    <property type="molecule type" value="Genomic_DNA"/>
</dbReference>
<dbReference type="Gene3D" id="2.40.40.10">
    <property type="entry name" value="RlpA-like domain"/>
    <property type="match status" value="1"/>
</dbReference>
<dbReference type="PANTHER" id="PTHR34183">
    <property type="entry name" value="ENDOLYTIC PEPTIDOGLYCAN TRANSGLYCOSYLASE RLPA"/>
    <property type="match status" value="1"/>
</dbReference>
<feature type="domain" description="SPOR" evidence="2">
    <location>
        <begin position="234"/>
        <end position="282"/>
    </location>
</feature>
<evidence type="ECO:0000259" key="2">
    <source>
        <dbReference type="Pfam" id="PF05036"/>
    </source>
</evidence>
<dbReference type="GO" id="GO:0042834">
    <property type="term" value="F:peptidoglycan binding"/>
    <property type="evidence" value="ECO:0007669"/>
    <property type="project" value="InterPro"/>
</dbReference>
<gene>
    <name evidence="3" type="ORF">AD928_13800</name>
</gene>
<reference evidence="3 4" key="1">
    <citation type="submission" date="2015-06" db="EMBL/GenBank/DDBJ databases">
        <title>Improved classification and identification of acetic acid bacteria using matrix-assisted laser desorption/ionization time-of-flight mass spectrometry; Gluconobacter nephelii and Gluconobacter uchimurae are later heterotypic synonyms of Gluconobacter japonicus and Gluconobacter oxydans, respectively.</title>
        <authorList>
            <person name="Li L."/>
            <person name="Cleenwerck I."/>
            <person name="De Vuyst L."/>
            <person name="Vandamme P."/>
        </authorList>
    </citation>
    <scope>NUCLEOTIDE SEQUENCE [LARGE SCALE GENOMIC DNA]</scope>
    <source>
        <strain evidence="3 4">LMG 1625</strain>
    </source>
</reference>
<sequence>MKKAVLLCCVGMAACSRPQQPAVKPDVHYVVGPAWQAGGAWVYPREDFSYQAKGLAVRQVASNQPLTTDGEVRNLLSMTGSHPTLQLPAVVTVINLDNGREITIRVNDRGPAEAGRVLGLSPKAADLLGVGAEPARVRVVEDEVTSRRLAEVLPGGPMLQINTAPREAVKQTDLNGSAATLQNAGVSAQAEPQTAPAGQMTTPAAVQLPELPAQWRQGQPEATQLWVETADFTARGAAARLAAQDGGSVWPSFTPQGKMWAVRQGPFTTISDADAALKRALADGLTGSHIVVE</sequence>
<dbReference type="Pfam" id="PF03330">
    <property type="entry name" value="DPBB_1"/>
    <property type="match status" value="1"/>
</dbReference>
<dbReference type="CDD" id="cd22268">
    <property type="entry name" value="DPBB_RlpA-like"/>
    <property type="match status" value="1"/>
</dbReference>
<dbReference type="PANTHER" id="PTHR34183:SF1">
    <property type="entry name" value="ENDOLYTIC PEPTIDOGLYCAN TRANSGLYCOSYLASE RLPA"/>
    <property type="match status" value="1"/>
</dbReference>
<dbReference type="PATRIC" id="fig|178900.5.peg.510"/>
<protein>
    <recommendedName>
        <fullName evidence="5">Endolytic peptidoglycan transglycosylase RlpA</fullName>
    </recommendedName>
</protein>
<comment type="caution">
    <text evidence="3">The sequence shown here is derived from an EMBL/GenBank/DDBJ whole genome shotgun (WGS) entry which is preliminary data.</text>
</comment>
<evidence type="ECO:0000259" key="1">
    <source>
        <dbReference type="Pfam" id="PF03330"/>
    </source>
</evidence>
<dbReference type="GO" id="GO:0009279">
    <property type="term" value="C:cell outer membrane"/>
    <property type="evidence" value="ECO:0007669"/>
    <property type="project" value="TreeGrafter"/>
</dbReference>
<dbReference type="InterPro" id="IPR007730">
    <property type="entry name" value="SPOR-like_dom"/>
</dbReference>
<evidence type="ECO:0000313" key="4">
    <source>
        <dbReference type="Proteomes" id="UP000075473"/>
    </source>
</evidence>
<dbReference type="InterPro" id="IPR036908">
    <property type="entry name" value="RlpA-like_sf"/>
</dbReference>
<dbReference type="AlphaFoldDB" id="A0A149Q3I4"/>
<evidence type="ECO:0008006" key="5">
    <source>
        <dbReference type="Google" id="ProtNLM"/>
    </source>
</evidence>
<dbReference type="Pfam" id="PF05036">
    <property type="entry name" value="SPOR"/>
    <property type="match status" value="1"/>
</dbReference>
<feature type="domain" description="RlpA-like protein double-psi beta-barrel" evidence="1">
    <location>
        <begin position="67"/>
        <end position="130"/>
    </location>
</feature>
<proteinExistence type="predicted"/>
<dbReference type="RefSeq" id="WP_062251097.1">
    <property type="nucleotide sequence ID" value="NZ_LHZA01000157.1"/>
</dbReference>
<dbReference type="Proteomes" id="UP000075473">
    <property type="component" value="Unassembled WGS sequence"/>
</dbReference>
<name>A0A149Q3I4_9PROT</name>
<dbReference type="InterPro" id="IPR009009">
    <property type="entry name" value="RlpA-like_DPBB"/>
</dbReference>
<evidence type="ECO:0000313" key="3">
    <source>
        <dbReference type="EMBL" id="KXU91784.1"/>
    </source>
</evidence>
<accession>A0A149Q3I4</accession>
<dbReference type="PROSITE" id="PS51257">
    <property type="entry name" value="PROKAR_LIPOPROTEIN"/>
    <property type="match status" value="1"/>
</dbReference>